<dbReference type="Proteomes" id="UP000283732">
    <property type="component" value="Unassembled WGS sequence"/>
</dbReference>
<reference evidence="7 8" key="1">
    <citation type="submission" date="2018-08" db="EMBL/GenBank/DDBJ databases">
        <title>A genome reference for cultivated species of the human gut microbiota.</title>
        <authorList>
            <person name="Zou Y."/>
            <person name="Xue W."/>
            <person name="Luo G."/>
        </authorList>
    </citation>
    <scope>NUCLEOTIDE SEQUENCE [LARGE SCALE GENOMIC DNA]</scope>
    <source>
        <strain evidence="6 8">AM16-50</strain>
        <strain evidence="5 9">AM50-15</strain>
        <strain evidence="4 7">OM05-11AA</strain>
    </source>
</reference>
<gene>
    <name evidence="6" type="ORF">DW191_15195</name>
    <name evidence="5" type="ORF">DW986_02945</name>
    <name evidence="4" type="ORF">DXB61_05995</name>
    <name evidence="1" type="ORF">GMD66_06225</name>
    <name evidence="2" type="ORF">GMD82_19870</name>
    <name evidence="3" type="ORF">GMD92_07865</name>
</gene>
<evidence type="ECO:0000313" key="7">
    <source>
        <dbReference type="Proteomes" id="UP000261088"/>
    </source>
</evidence>
<evidence type="ECO:0000313" key="12">
    <source>
        <dbReference type="Proteomes" id="UP000448908"/>
    </source>
</evidence>
<evidence type="ECO:0000313" key="1">
    <source>
        <dbReference type="EMBL" id="MTU28816.1"/>
    </source>
</evidence>
<accession>A0A351E495</accession>
<comment type="caution">
    <text evidence="6">The sequence shown here is derived from an EMBL/GenBank/DDBJ whole genome shotgun (WGS) entry which is preliminary data.</text>
</comment>
<evidence type="ECO:0000313" key="3">
    <source>
        <dbReference type="EMBL" id="MTU68992.1"/>
    </source>
</evidence>
<dbReference type="EMBL" id="QSEF01000003">
    <property type="protein sequence ID" value="RGZ50779.1"/>
    <property type="molecule type" value="Genomic_DNA"/>
</dbReference>
<evidence type="ECO:0000313" key="4">
    <source>
        <dbReference type="EMBL" id="RGN52645.1"/>
    </source>
</evidence>
<evidence type="ECO:0000313" key="11">
    <source>
        <dbReference type="Proteomes" id="UP000437446"/>
    </source>
</evidence>
<keyword evidence="10" id="KW-1185">Reference proteome</keyword>
<reference evidence="10 11" key="2">
    <citation type="journal article" date="2019" name="Nat. Med.">
        <title>A library of human gut bacterial isolates paired with longitudinal multiomics data enables mechanistic microbiome research.</title>
        <authorList>
            <person name="Poyet M."/>
            <person name="Groussin M."/>
            <person name="Gibbons S.M."/>
            <person name="Avila-Pacheco J."/>
            <person name="Jiang X."/>
            <person name="Kearney S.M."/>
            <person name="Perrotta A.R."/>
            <person name="Berdy B."/>
            <person name="Zhao S."/>
            <person name="Lieberman T.D."/>
            <person name="Swanson P.K."/>
            <person name="Smith M."/>
            <person name="Roesemann S."/>
            <person name="Alexander J.E."/>
            <person name="Rich S.A."/>
            <person name="Livny J."/>
            <person name="Vlamakis H."/>
            <person name="Clish C."/>
            <person name="Bullock K."/>
            <person name="Deik A."/>
            <person name="Scott J."/>
            <person name="Pierce K.A."/>
            <person name="Xavier R.J."/>
            <person name="Alm E.J."/>
        </authorList>
    </citation>
    <scope>NUCLEOTIDE SEQUENCE [LARGE SCALE GENOMIC DNA]</scope>
    <source>
        <strain evidence="3 12">BIOML-A16</strain>
        <strain evidence="1 11">BIOML-A25</strain>
        <strain evidence="2 10">BIOML-A29</strain>
    </source>
</reference>
<dbReference type="Proteomes" id="UP000261088">
    <property type="component" value="Unassembled WGS sequence"/>
</dbReference>
<dbReference type="EMBL" id="QSUP01000005">
    <property type="protein sequence ID" value="RGN52645.1"/>
    <property type="molecule type" value="Genomic_DNA"/>
</dbReference>
<organism evidence="6 8">
    <name type="scientific">Parabacteroides merdae</name>
    <dbReference type="NCBI Taxonomy" id="46503"/>
    <lineage>
        <taxon>Bacteria</taxon>
        <taxon>Pseudomonadati</taxon>
        <taxon>Bacteroidota</taxon>
        <taxon>Bacteroidia</taxon>
        <taxon>Bacteroidales</taxon>
        <taxon>Tannerellaceae</taxon>
        <taxon>Parabacteroides</taxon>
    </lineage>
</organism>
<evidence type="ECO:0000313" key="2">
    <source>
        <dbReference type="EMBL" id="MTU41659.1"/>
    </source>
</evidence>
<dbReference type="RefSeq" id="WP_005635812.1">
    <property type="nucleotide sequence ID" value="NZ_JBCOVU010000008.1"/>
</dbReference>
<evidence type="ECO:0000313" key="6">
    <source>
        <dbReference type="EMBL" id="RHH75818.1"/>
    </source>
</evidence>
<sequence length="65" mass="7722">MKEKGNKLLKHNKAVIKIDSHLLELINKCHAYIACVWHKFIAFNRHYHISEFQAPSAKRERPKKL</sequence>
<dbReference type="AlphaFoldDB" id="A0A351E495"/>
<evidence type="ECO:0000313" key="9">
    <source>
        <dbReference type="Proteomes" id="UP000285173"/>
    </source>
</evidence>
<dbReference type="EMBL" id="QRKC01000007">
    <property type="protein sequence ID" value="RHH75818.1"/>
    <property type="molecule type" value="Genomic_DNA"/>
</dbReference>
<dbReference type="EMBL" id="WNCR01000002">
    <property type="protein sequence ID" value="MTU28816.1"/>
    <property type="molecule type" value="Genomic_DNA"/>
</dbReference>
<name>A0A351E495_9BACT</name>
<dbReference type="EMBL" id="WNCN01000043">
    <property type="protein sequence ID" value="MTU41659.1"/>
    <property type="molecule type" value="Genomic_DNA"/>
</dbReference>
<protein>
    <submittedName>
        <fullName evidence="6">Uncharacterized protein</fullName>
    </submittedName>
</protein>
<dbReference type="Proteomes" id="UP000285173">
    <property type="component" value="Unassembled WGS sequence"/>
</dbReference>
<evidence type="ECO:0000313" key="8">
    <source>
        <dbReference type="Proteomes" id="UP000283732"/>
    </source>
</evidence>
<proteinExistence type="predicted"/>
<dbReference type="Proteomes" id="UP000434916">
    <property type="component" value="Unassembled WGS sequence"/>
</dbReference>
<evidence type="ECO:0000313" key="10">
    <source>
        <dbReference type="Proteomes" id="UP000434916"/>
    </source>
</evidence>
<evidence type="ECO:0000313" key="5">
    <source>
        <dbReference type="EMBL" id="RGZ50779.1"/>
    </source>
</evidence>
<dbReference type="Proteomes" id="UP000448908">
    <property type="component" value="Unassembled WGS sequence"/>
</dbReference>
<dbReference type="EMBL" id="WNDA01000010">
    <property type="protein sequence ID" value="MTU68992.1"/>
    <property type="molecule type" value="Genomic_DNA"/>
</dbReference>
<dbReference type="Proteomes" id="UP000437446">
    <property type="component" value="Unassembled WGS sequence"/>
</dbReference>